<sequence>MNIQYTDSKTRRFTIFKRLLNYEHLSYQQLSEEYFVSRSSIANDISYIKKQFAKEELLLTFDNSGTFFNGNEIKV</sequence>
<dbReference type="AlphaFoldDB" id="A0AA37XN84"/>
<dbReference type="Proteomes" id="UP001157039">
    <property type="component" value="Unassembled WGS sequence"/>
</dbReference>
<reference evidence="2 4" key="1">
    <citation type="journal article" date="2012" name="Int. J. Syst. Evol. Microbiol.">
        <title>Characterization of Tetragenococcus strains from sugar thick juice reveals a novel species, Tetragenococcus osmophilus sp. nov., and divides Tetragenococcus halophilus into two subspecies, T. halophilus subsp. halophilus subsp. nov. and T. halophilus subsp. flandriensis subsp. nov.</title>
        <authorList>
            <person name="Juste A."/>
            <person name="Van Trappen S."/>
            <person name="Verreth C."/>
            <person name="Cleenwerck I."/>
            <person name="De Vos P."/>
            <person name="Lievens B."/>
            <person name="Willems K.A."/>
        </authorList>
    </citation>
    <scope>NUCLEOTIDE SEQUENCE [LARGE SCALE GENOMIC DNA]</scope>
    <source>
        <strain evidence="2 4">JCM 31126</strain>
    </source>
</reference>
<evidence type="ECO:0000259" key="1">
    <source>
        <dbReference type="Pfam" id="PF08279"/>
    </source>
</evidence>
<dbReference type="SUPFAM" id="SSF46785">
    <property type="entry name" value="Winged helix' DNA-binding domain"/>
    <property type="match status" value="1"/>
</dbReference>
<dbReference type="Proteomes" id="UP000268310">
    <property type="component" value="Chromosome"/>
</dbReference>
<dbReference type="RefSeq" id="WP_123934355.1">
    <property type="nucleotide sequence ID" value="NZ_BSUW01000001.1"/>
</dbReference>
<organism evidence="3 5">
    <name type="scientific">Tetragenococcus osmophilus</name>
    <dbReference type="NCBI Taxonomy" id="526944"/>
    <lineage>
        <taxon>Bacteria</taxon>
        <taxon>Bacillati</taxon>
        <taxon>Bacillota</taxon>
        <taxon>Bacilli</taxon>
        <taxon>Lactobacillales</taxon>
        <taxon>Enterococcaceae</taxon>
        <taxon>Tetragenococcus</taxon>
    </lineage>
</organism>
<keyword evidence="4" id="KW-1185">Reference proteome</keyword>
<reference evidence="3 5" key="2">
    <citation type="journal article" date="2014" name="Int. J. Syst. Evol. Microbiol.">
        <title>Complete genome sequence of Corynebacterium casei LMG S-19264T (=DSM 44701T), isolated from a smear-ripened cheese.</title>
        <authorList>
            <consortium name="US DOE Joint Genome Institute (JGI-PGF)"/>
            <person name="Walter F."/>
            <person name="Albersmeier A."/>
            <person name="Kalinowski J."/>
            <person name="Ruckert C."/>
        </authorList>
    </citation>
    <scope>NUCLEOTIDE SEQUENCE [LARGE SCALE GENOMIC DNA]</scope>
    <source>
        <strain evidence="3 5">NBRC 114545</strain>
    </source>
</reference>
<dbReference type="KEGG" id="too:C7K38_02095"/>
<accession>A0AA37XN84</accession>
<reference evidence="2" key="3">
    <citation type="submission" date="2018-03" db="EMBL/GenBank/DDBJ databases">
        <authorList>
            <person name="Jeon C.O."/>
        </authorList>
    </citation>
    <scope>NUCLEOTIDE SEQUENCE</scope>
    <source>
        <strain evidence="2">JCM 31126</strain>
    </source>
</reference>
<gene>
    <name evidence="2" type="ORF">C7K38_02095</name>
    <name evidence="3" type="ORF">GCM10025885_22500</name>
</gene>
<dbReference type="InterPro" id="IPR036390">
    <property type="entry name" value="WH_DNA-bd_sf"/>
</dbReference>
<protein>
    <recommendedName>
        <fullName evidence="1">Helix-turn-helix type 11 domain-containing protein</fullName>
    </recommendedName>
</protein>
<dbReference type="Pfam" id="PF08279">
    <property type="entry name" value="HTH_11"/>
    <property type="match status" value="1"/>
</dbReference>
<dbReference type="Gene3D" id="1.10.10.10">
    <property type="entry name" value="Winged helix-like DNA-binding domain superfamily/Winged helix DNA-binding domain"/>
    <property type="match status" value="1"/>
</dbReference>
<evidence type="ECO:0000313" key="5">
    <source>
        <dbReference type="Proteomes" id="UP001157039"/>
    </source>
</evidence>
<evidence type="ECO:0000313" key="4">
    <source>
        <dbReference type="Proteomes" id="UP000268310"/>
    </source>
</evidence>
<dbReference type="EMBL" id="CP027783">
    <property type="protein sequence ID" value="AYW47274.1"/>
    <property type="molecule type" value="Genomic_DNA"/>
</dbReference>
<reference evidence="3" key="4">
    <citation type="submission" date="2023-02" db="EMBL/GenBank/DDBJ databases">
        <authorList>
            <person name="Sun Q."/>
            <person name="Mori K."/>
        </authorList>
    </citation>
    <scope>NUCLEOTIDE SEQUENCE</scope>
    <source>
        <strain evidence="3">NBRC 114545</strain>
    </source>
</reference>
<dbReference type="EMBL" id="BSUW01000001">
    <property type="protein sequence ID" value="GMA73201.1"/>
    <property type="molecule type" value="Genomic_DNA"/>
</dbReference>
<evidence type="ECO:0000313" key="2">
    <source>
        <dbReference type="EMBL" id="AYW47274.1"/>
    </source>
</evidence>
<dbReference type="InterPro" id="IPR013196">
    <property type="entry name" value="HTH_11"/>
</dbReference>
<evidence type="ECO:0000313" key="3">
    <source>
        <dbReference type="EMBL" id="GMA73201.1"/>
    </source>
</evidence>
<name>A0AA37XN84_9ENTE</name>
<dbReference type="InterPro" id="IPR036388">
    <property type="entry name" value="WH-like_DNA-bd_sf"/>
</dbReference>
<feature type="domain" description="Helix-turn-helix type 11" evidence="1">
    <location>
        <begin position="11"/>
        <end position="52"/>
    </location>
</feature>
<proteinExistence type="predicted"/>